<evidence type="ECO:0000313" key="3">
    <source>
        <dbReference type="EMBL" id="GGI55737.1"/>
    </source>
</evidence>
<proteinExistence type="predicted"/>
<gene>
    <name evidence="3" type="ORF">GCM10011444_00460</name>
</gene>
<evidence type="ECO:0000256" key="1">
    <source>
        <dbReference type="SAM" id="MobiDB-lite"/>
    </source>
</evidence>
<evidence type="ECO:0000313" key="4">
    <source>
        <dbReference type="Proteomes" id="UP000624701"/>
    </source>
</evidence>
<feature type="region of interest" description="Disordered" evidence="1">
    <location>
        <begin position="93"/>
        <end position="119"/>
    </location>
</feature>
<protein>
    <recommendedName>
        <fullName evidence="5">DUF4138 domain-containing protein</fullName>
    </recommendedName>
</protein>
<accession>A0ABQ2BVZ1</accession>
<evidence type="ECO:0000256" key="2">
    <source>
        <dbReference type="SAM" id="SignalP"/>
    </source>
</evidence>
<comment type="caution">
    <text evidence="3">The sequence shown here is derived from an EMBL/GenBank/DDBJ whole genome shotgun (WGS) entry which is preliminary data.</text>
</comment>
<reference evidence="4" key="1">
    <citation type="journal article" date="2019" name="Int. J. Syst. Evol. Microbiol.">
        <title>The Global Catalogue of Microorganisms (GCM) 10K type strain sequencing project: providing services to taxonomists for standard genome sequencing and annotation.</title>
        <authorList>
            <consortium name="The Broad Institute Genomics Platform"/>
            <consortium name="The Broad Institute Genome Sequencing Center for Infectious Disease"/>
            <person name="Wu L."/>
            <person name="Ma J."/>
        </authorList>
    </citation>
    <scope>NUCLEOTIDE SEQUENCE [LARGE SCALE GENOMIC DNA]</scope>
    <source>
        <strain evidence="4">CCM 8681</strain>
    </source>
</reference>
<feature type="compositionally biased region" description="Basic residues" evidence="1">
    <location>
        <begin position="95"/>
        <end position="107"/>
    </location>
</feature>
<organism evidence="3 4">
    <name type="scientific">Winogradskyella haliclonae</name>
    <dbReference type="NCBI Taxonomy" id="2048558"/>
    <lineage>
        <taxon>Bacteria</taxon>
        <taxon>Pseudomonadati</taxon>
        <taxon>Bacteroidota</taxon>
        <taxon>Flavobacteriia</taxon>
        <taxon>Flavobacteriales</taxon>
        <taxon>Flavobacteriaceae</taxon>
        <taxon>Winogradskyella</taxon>
    </lineage>
</organism>
<evidence type="ECO:0008006" key="5">
    <source>
        <dbReference type="Google" id="ProtNLM"/>
    </source>
</evidence>
<keyword evidence="2" id="KW-0732">Signal</keyword>
<name>A0ABQ2BVZ1_9FLAO</name>
<keyword evidence="4" id="KW-1185">Reference proteome</keyword>
<sequence>MKLLFNLLSLFLLTNLAFAQQKLVPKTENTKTVISTGKTNSIYYNLTKHKPVSVTIEGPGELIIYNRTVVTTNKTHSFPFILKYNVDGKQIKTQKIPKKQKSQRSRLKNNTDKAPTKAHKIKIKVPDGKHNYSFYRQTTKQQVLSRFTFVKNTKLTWNELKPKSAKQVILKDVKRKKEVTYFQISKKETFAFKTSKSTSKVRLFFRANFNYKMLEDCVNRLQIKIDGNPTVFKIVSKKSSRLENLTHPKLIPGALEKIYIDIPLNGVHDVEVSLKDENASALIRVFATATNLLNTNSNEKFAFSY</sequence>
<feature type="chain" id="PRO_5046814270" description="DUF4138 domain-containing protein" evidence="2">
    <location>
        <begin position="20"/>
        <end position="305"/>
    </location>
</feature>
<dbReference type="EMBL" id="BMDQ01000001">
    <property type="protein sequence ID" value="GGI55737.1"/>
    <property type="molecule type" value="Genomic_DNA"/>
</dbReference>
<dbReference type="Proteomes" id="UP000624701">
    <property type="component" value="Unassembled WGS sequence"/>
</dbReference>
<dbReference type="RefSeq" id="WP_188372684.1">
    <property type="nucleotide sequence ID" value="NZ_BMDQ01000001.1"/>
</dbReference>
<feature type="signal peptide" evidence="2">
    <location>
        <begin position="1"/>
        <end position="19"/>
    </location>
</feature>